<dbReference type="InterPro" id="IPR000086">
    <property type="entry name" value="NUDIX_hydrolase_dom"/>
</dbReference>
<reference evidence="11 12" key="1">
    <citation type="journal article" date="2018" name="BMC Genomics">
        <title>The genome of Naegleria lovaniensis, the basis for a comparative approach to unravel pathogenicity factors of the human pathogenic amoeba N. fowleri.</title>
        <authorList>
            <person name="Liechti N."/>
            <person name="Schurch N."/>
            <person name="Bruggmann R."/>
            <person name="Wittwer M."/>
        </authorList>
    </citation>
    <scope>NUCLEOTIDE SEQUENCE [LARGE SCALE GENOMIC DNA]</scope>
    <source>
        <strain evidence="11 12">ATCC 30569</strain>
    </source>
</reference>
<dbReference type="CDD" id="cd03672">
    <property type="entry name" value="NUDIX_Dcp2p_Nudt20"/>
    <property type="match status" value="1"/>
</dbReference>
<feature type="region of interest" description="Disordered" evidence="9">
    <location>
        <begin position="268"/>
        <end position="323"/>
    </location>
</feature>
<dbReference type="PROSITE" id="PS00893">
    <property type="entry name" value="NUDIX_BOX"/>
    <property type="match status" value="1"/>
</dbReference>
<sequence length="344" mass="39868">MSYNNNNNSNPRKSPSRKSPRRGSRDEKVKTNNNVESKSLDDIILELVVKFIMNCPEEEHENFDRLFFQIEEAFWFYLDFYREQNPSLPKFNLNQFADQVFLVCPHLQPFRKSVDEHIQSFINYKTSVPVCGVILLDETLENILLVKGYNSKSWSFPRGKINKDEEEFACAIREGREEVGFDCSQYILKDQFLEGRFNEQLVKLFIAPFVPSSTKFLTQTRKEISQIAWFNVADIIKKQAKGNFWPVKPFLSDLQQWVTKFKTGNRLASVPKKQTPSSPPRTPPKQISRLSTNSQTPNPFEKHTPNLQLFGRNPSSPHNTSPAISYTTCDDNSWLTSFSFTNLV</sequence>
<comment type="caution">
    <text evidence="11">The sequence shown here is derived from an EMBL/GenBank/DDBJ whole genome shotgun (WGS) entry which is preliminary data.</text>
</comment>
<evidence type="ECO:0000313" key="11">
    <source>
        <dbReference type="EMBL" id="KAG2392993.1"/>
    </source>
</evidence>
<dbReference type="InterPro" id="IPR015797">
    <property type="entry name" value="NUDIX_hydrolase-like_dom_sf"/>
</dbReference>
<dbReference type="GO" id="GO:0030145">
    <property type="term" value="F:manganese ion binding"/>
    <property type="evidence" value="ECO:0007669"/>
    <property type="project" value="InterPro"/>
</dbReference>
<proteinExistence type="inferred from homology"/>
<dbReference type="PANTHER" id="PTHR23114:SF17">
    <property type="entry name" value="M7GPPPN-MRNA HYDROLASE"/>
    <property type="match status" value="1"/>
</dbReference>
<dbReference type="Gene3D" id="1.10.10.1050">
    <property type="entry name" value="Dcp2, box A domain"/>
    <property type="match status" value="1"/>
</dbReference>
<comment type="subcellular location">
    <subcellularLocation>
        <location evidence="2">Cytoplasm</location>
    </subcellularLocation>
</comment>
<keyword evidence="7" id="KW-0694">RNA-binding</keyword>
<evidence type="ECO:0000256" key="5">
    <source>
        <dbReference type="ARBA" id="ARBA00022723"/>
    </source>
</evidence>
<dbReference type="EMBL" id="PYSW02000003">
    <property type="protein sequence ID" value="KAG2392993.1"/>
    <property type="molecule type" value="Genomic_DNA"/>
</dbReference>
<evidence type="ECO:0000256" key="7">
    <source>
        <dbReference type="ARBA" id="ARBA00022884"/>
    </source>
</evidence>
<feature type="domain" description="Nudix hydrolase" evidence="10">
    <location>
        <begin position="126"/>
        <end position="252"/>
    </location>
</feature>
<dbReference type="InterPro" id="IPR036189">
    <property type="entry name" value="DCP2_BoxA_sf"/>
</dbReference>
<dbReference type="GO" id="GO:0000184">
    <property type="term" value="P:nuclear-transcribed mRNA catabolic process, nonsense-mediated decay"/>
    <property type="evidence" value="ECO:0007669"/>
    <property type="project" value="InterPro"/>
</dbReference>
<dbReference type="GO" id="GO:0005737">
    <property type="term" value="C:cytoplasm"/>
    <property type="evidence" value="ECO:0007669"/>
    <property type="project" value="UniProtKB-SubCell"/>
</dbReference>
<feature type="compositionally biased region" description="Low complexity" evidence="9">
    <location>
        <begin position="1"/>
        <end position="13"/>
    </location>
</feature>
<dbReference type="InterPro" id="IPR007722">
    <property type="entry name" value="DCP2_BoxA"/>
</dbReference>
<protein>
    <recommendedName>
        <fullName evidence="10">Nudix hydrolase domain-containing protein</fullName>
    </recommendedName>
</protein>
<dbReference type="GO" id="GO:0003723">
    <property type="term" value="F:RNA binding"/>
    <property type="evidence" value="ECO:0007669"/>
    <property type="project" value="UniProtKB-KW"/>
</dbReference>
<dbReference type="PROSITE" id="PS51462">
    <property type="entry name" value="NUDIX"/>
    <property type="match status" value="1"/>
</dbReference>
<organism evidence="11 12">
    <name type="scientific">Naegleria lovaniensis</name>
    <name type="common">Amoeba</name>
    <dbReference type="NCBI Taxonomy" id="51637"/>
    <lineage>
        <taxon>Eukaryota</taxon>
        <taxon>Discoba</taxon>
        <taxon>Heterolobosea</taxon>
        <taxon>Tetramitia</taxon>
        <taxon>Eutetramitia</taxon>
        <taxon>Vahlkampfiidae</taxon>
        <taxon>Naegleria</taxon>
    </lineage>
</organism>
<dbReference type="PANTHER" id="PTHR23114">
    <property type="entry name" value="M7GPPPN-MRNA HYDROLASE"/>
    <property type="match status" value="1"/>
</dbReference>
<dbReference type="SUPFAM" id="SSF140586">
    <property type="entry name" value="Dcp2 domain-like"/>
    <property type="match status" value="1"/>
</dbReference>
<dbReference type="GeneID" id="68102024"/>
<feature type="compositionally biased region" description="Polar residues" evidence="9">
    <location>
        <begin position="313"/>
        <end position="323"/>
    </location>
</feature>
<keyword evidence="4" id="KW-0963">Cytoplasm</keyword>
<keyword evidence="5" id="KW-0479">Metal-binding</keyword>
<name>A0AA88KPA9_NAELO</name>
<dbReference type="Pfam" id="PF05026">
    <property type="entry name" value="DCP2"/>
    <property type="match status" value="1"/>
</dbReference>
<feature type="compositionally biased region" description="Polar residues" evidence="9">
    <location>
        <begin position="288"/>
        <end position="298"/>
    </location>
</feature>
<evidence type="ECO:0000256" key="9">
    <source>
        <dbReference type="SAM" id="MobiDB-lite"/>
    </source>
</evidence>
<dbReference type="SUPFAM" id="SSF55811">
    <property type="entry name" value="Nudix"/>
    <property type="match status" value="1"/>
</dbReference>
<keyword evidence="6" id="KW-0378">Hydrolase</keyword>
<keyword evidence="8" id="KW-0464">Manganese</keyword>
<gene>
    <name evidence="11" type="ORF">C9374_009570</name>
</gene>
<dbReference type="AlphaFoldDB" id="A0AA88KPA9"/>
<evidence type="ECO:0000256" key="8">
    <source>
        <dbReference type="ARBA" id="ARBA00023211"/>
    </source>
</evidence>
<dbReference type="Gene3D" id="3.90.79.10">
    <property type="entry name" value="Nucleoside Triphosphate Pyrophosphohydrolase"/>
    <property type="match status" value="1"/>
</dbReference>
<keyword evidence="12" id="KW-1185">Reference proteome</keyword>
<comment type="similarity">
    <text evidence="3">Belongs to the Nudix hydrolase family. DCP2 subfamily.</text>
</comment>
<dbReference type="Proteomes" id="UP000816034">
    <property type="component" value="Unassembled WGS sequence"/>
</dbReference>
<dbReference type="RefSeq" id="XP_044554887.1">
    <property type="nucleotide sequence ID" value="XM_044699772.1"/>
</dbReference>
<feature type="region of interest" description="Disordered" evidence="9">
    <location>
        <begin position="1"/>
        <end position="32"/>
    </location>
</feature>
<evidence type="ECO:0000256" key="1">
    <source>
        <dbReference type="ARBA" id="ARBA00001936"/>
    </source>
</evidence>
<evidence type="ECO:0000256" key="2">
    <source>
        <dbReference type="ARBA" id="ARBA00004496"/>
    </source>
</evidence>
<accession>A0AA88KPA9</accession>
<comment type="cofactor">
    <cofactor evidence="1">
        <name>Mn(2+)</name>
        <dbReference type="ChEBI" id="CHEBI:29035"/>
    </cofactor>
</comment>
<evidence type="ECO:0000259" key="10">
    <source>
        <dbReference type="PROSITE" id="PS51462"/>
    </source>
</evidence>
<dbReference type="InterPro" id="IPR044099">
    <property type="entry name" value="Dcp2_NUDIX"/>
</dbReference>
<dbReference type="InterPro" id="IPR020084">
    <property type="entry name" value="NUDIX_hydrolase_CS"/>
</dbReference>
<dbReference type="SMART" id="SM01125">
    <property type="entry name" value="DCP2"/>
    <property type="match status" value="1"/>
</dbReference>
<dbReference type="GO" id="GO:0140933">
    <property type="term" value="F:5'-(N(7)-methylguanosine 5'-triphospho)-[mRNA] hydrolase activity"/>
    <property type="evidence" value="ECO:0007669"/>
    <property type="project" value="InterPro"/>
</dbReference>
<evidence type="ECO:0000256" key="6">
    <source>
        <dbReference type="ARBA" id="ARBA00022801"/>
    </source>
</evidence>
<dbReference type="Pfam" id="PF00293">
    <property type="entry name" value="NUDIX"/>
    <property type="match status" value="1"/>
</dbReference>
<evidence type="ECO:0000313" key="12">
    <source>
        <dbReference type="Proteomes" id="UP000816034"/>
    </source>
</evidence>
<dbReference type="GO" id="GO:0000290">
    <property type="term" value="P:deadenylation-dependent decapping of nuclear-transcribed mRNA"/>
    <property type="evidence" value="ECO:0007669"/>
    <property type="project" value="InterPro"/>
</dbReference>
<evidence type="ECO:0000256" key="3">
    <source>
        <dbReference type="ARBA" id="ARBA00005279"/>
    </source>
</evidence>
<dbReference type="FunFam" id="3.90.79.10:FF:000003">
    <property type="entry name" value="M7GpppN-mRNA hydrolase isoform 2"/>
    <property type="match status" value="1"/>
</dbReference>
<evidence type="ECO:0000256" key="4">
    <source>
        <dbReference type="ARBA" id="ARBA00022490"/>
    </source>
</evidence>